<sequence length="531" mass="59138">MMASSTVIVSIVLGLAILYVLSRPRNAGRAPLPPGPKGLPVLGNLNDLPKSGVLEAHHWLKHKDLYGPISSVTVMGQTLIIINDSKLAFELLEKRSAIHSSRPKQIFAGEMLGWENSLGLSPYNNRFRTYRKNMAKIIGSKSAASQFSQLQEAEAGHFLLHVLEKPENLLDHIRREAGAVILKIAYGYTAESDKDDPLIDMAGDAMDKFARAGVPGAFMVDIMPFLKRLPEWFPGTGFKQTAKQWGAELTDVAERPYAFVKQQMAQGKNESSFLSQLLEQGDSDPEEKFTNKWSAMSLYTAGADTTVSSLACFFLAMTVSPEVQKSAQEEIDRVVGTDRLPTVADRENLPYVDAVVKEVLRWHPVAPMGLPHTSTEDDICNGYLIPKDAMLFANVWYFTHDPQSYHDPMTFKPERFLSTSTNGHNTPEPDPHMYVFGFGRRICPGKLLADNALYLTIAQSLAVFSIGKAVEDDGREVEPEVKFQPGVVSHPVPYRNTIKPRSAHHEELIRGIEKMYPWQESDAKTLESMSY</sequence>
<evidence type="ECO:0000256" key="10">
    <source>
        <dbReference type="SAM" id="SignalP"/>
    </source>
</evidence>
<evidence type="ECO:0000256" key="9">
    <source>
        <dbReference type="RuleBase" id="RU000461"/>
    </source>
</evidence>
<keyword evidence="6 8" id="KW-0408">Iron</keyword>
<dbReference type="GeneID" id="25326917"/>
<evidence type="ECO:0000256" key="5">
    <source>
        <dbReference type="ARBA" id="ARBA00023002"/>
    </source>
</evidence>
<comment type="cofactor">
    <cofactor evidence="1 8">
        <name>heme</name>
        <dbReference type="ChEBI" id="CHEBI:30413"/>
    </cofactor>
</comment>
<dbReference type="HOGENOM" id="CLU_001570_2_3_1"/>
<evidence type="ECO:0008006" key="13">
    <source>
        <dbReference type="Google" id="ProtNLM"/>
    </source>
</evidence>
<dbReference type="PRINTS" id="PR00463">
    <property type="entry name" value="EP450I"/>
</dbReference>
<dbReference type="InterPro" id="IPR036396">
    <property type="entry name" value="Cyt_P450_sf"/>
</dbReference>
<dbReference type="GO" id="GO:0004497">
    <property type="term" value="F:monooxygenase activity"/>
    <property type="evidence" value="ECO:0007669"/>
    <property type="project" value="UniProtKB-KW"/>
</dbReference>
<dbReference type="InterPro" id="IPR002401">
    <property type="entry name" value="Cyt_P450_E_grp-I"/>
</dbReference>
<keyword evidence="4 8" id="KW-0479">Metal-binding</keyword>
<dbReference type="PANTHER" id="PTHR46300:SF7">
    <property type="entry name" value="P450, PUTATIVE (EUROFUNG)-RELATED"/>
    <property type="match status" value="1"/>
</dbReference>
<keyword evidence="10" id="KW-0732">Signal</keyword>
<dbReference type="PROSITE" id="PS00086">
    <property type="entry name" value="CYTOCHROME_P450"/>
    <property type="match status" value="1"/>
</dbReference>
<name>A0A0D2ELK5_9EURO</name>
<reference evidence="11 12" key="1">
    <citation type="submission" date="2015-01" db="EMBL/GenBank/DDBJ databases">
        <title>The Genome Sequence of Exophiala xenobiotica CBS118157.</title>
        <authorList>
            <consortium name="The Broad Institute Genomics Platform"/>
            <person name="Cuomo C."/>
            <person name="de Hoog S."/>
            <person name="Gorbushina A."/>
            <person name="Stielow B."/>
            <person name="Teixiera M."/>
            <person name="Abouelleil A."/>
            <person name="Chapman S.B."/>
            <person name="Priest M."/>
            <person name="Young S.K."/>
            <person name="Wortman J."/>
            <person name="Nusbaum C."/>
            <person name="Birren B."/>
        </authorList>
    </citation>
    <scope>NUCLEOTIDE SEQUENCE [LARGE SCALE GENOMIC DNA]</scope>
    <source>
        <strain evidence="11 12">CBS 118157</strain>
    </source>
</reference>
<dbReference type="OrthoDB" id="2789670at2759"/>
<dbReference type="GO" id="GO:0016705">
    <property type="term" value="F:oxidoreductase activity, acting on paired donors, with incorporation or reduction of molecular oxygen"/>
    <property type="evidence" value="ECO:0007669"/>
    <property type="project" value="InterPro"/>
</dbReference>
<proteinExistence type="inferred from homology"/>
<dbReference type="InterPro" id="IPR001128">
    <property type="entry name" value="Cyt_P450"/>
</dbReference>
<evidence type="ECO:0000256" key="4">
    <source>
        <dbReference type="ARBA" id="ARBA00022723"/>
    </source>
</evidence>
<dbReference type="PRINTS" id="PR00385">
    <property type="entry name" value="P450"/>
</dbReference>
<evidence type="ECO:0000256" key="6">
    <source>
        <dbReference type="ARBA" id="ARBA00023004"/>
    </source>
</evidence>
<evidence type="ECO:0000256" key="8">
    <source>
        <dbReference type="PIRSR" id="PIRSR602401-1"/>
    </source>
</evidence>
<dbReference type="STRING" id="348802.A0A0D2ELK5"/>
<accession>A0A0D2ELK5</accession>
<feature type="chain" id="PRO_5002252362" description="O-methylsterigmatocystin oxidoreductase" evidence="10">
    <location>
        <begin position="23"/>
        <end position="531"/>
    </location>
</feature>
<dbReference type="SUPFAM" id="SSF48264">
    <property type="entry name" value="Cytochrome P450"/>
    <property type="match status" value="1"/>
</dbReference>
<dbReference type="AlphaFoldDB" id="A0A0D2ELK5"/>
<evidence type="ECO:0000256" key="3">
    <source>
        <dbReference type="ARBA" id="ARBA00022617"/>
    </source>
</evidence>
<dbReference type="InterPro" id="IPR017972">
    <property type="entry name" value="Cyt_P450_CS"/>
</dbReference>
<dbReference type="PANTHER" id="PTHR46300">
    <property type="entry name" value="P450, PUTATIVE (EUROFUNG)-RELATED-RELATED"/>
    <property type="match status" value="1"/>
</dbReference>
<evidence type="ECO:0000313" key="12">
    <source>
        <dbReference type="Proteomes" id="UP000054342"/>
    </source>
</evidence>
<evidence type="ECO:0000256" key="2">
    <source>
        <dbReference type="ARBA" id="ARBA00010617"/>
    </source>
</evidence>
<comment type="similarity">
    <text evidence="2 9">Belongs to the cytochrome P450 family.</text>
</comment>
<keyword evidence="3 8" id="KW-0349">Heme</keyword>
<dbReference type="EMBL" id="KN847319">
    <property type="protein sequence ID" value="KIW56343.1"/>
    <property type="molecule type" value="Genomic_DNA"/>
</dbReference>
<feature type="binding site" description="axial binding residue" evidence="8">
    <location>
        <position position="443"/>
    </location>
    <ligand>
        <name>heme</name>
        <dbReference type="ChEBI" id="CHEBI:30413"/>
    </ligand>
    <ligandPart>
        <name>Fe</name>
        <dbReference type="ChEBI" id="CHEBI:18248"/>
    </ligandPart>
</feature>
<gene>
    <name evidence="11" type="ORF">PV05_05009</name>
</gene>
<feature type="signal peptide" evidence="10">
    <location>
        <begin position="1"/>
        <end position="22"/>
    </location>
</feature>
<dbReference type="RefSeq" id="XP_013316927.1">
    <property type="nucleotide sequence ID" value="XM_013461473.1"/>
</dbReference>
<dbReference type="Gene3D" id="1.10.630.10">
    <property type="entry name" value="Cytochrome P450"/>
    <property type="match status" value="1"/>
</dbReference>
<keyword evidence="5 9" id="KW-0560">Oxidoreductase</keyword>
<dbReference type="Pfam" id="PF00067">
    <property type="entry name" value="p450"/>
    <property type="match status" value="1"/>
</dbReference>
<protein>
    <recommendedName>
        <fullName evidence="13">O-methylsterigmatocystin oxidoreductase</fullName>
    </recommendedName>
</protein>
<dbReference type="GO" id="GO:0020037">
    <property type="term" value="F:heme binding"/>
    <property type="evidence" value="ECO:0007669"/>
    <property type="project" value="InterPro"/>
</dbReference>
<keyword evidence="12" id="KW-1185">Reference proteome</keyword>
<evidence type="ECO:0000313" key="11">
    <source>
        <dbReference type="EMBL" id="KIW56343.1"/>
    </source>
</evidence>
<dbReference type="Proteomes" id="UP000054342">
    <property type="component" value="Unassembled WGS sequence"/>
</dbReference>
<keyword evidence="7 9" id="KW-0503">Monooxygenase</keyword>
<dbReference type="CDD" id="cd11065">
    <property type="entry name" value="CYP64-like"/>
    <property type="match status" value="1"/>
</dbReference>
<evidence type="ECO:0000256" key="7">
    <source>
        <dbReference type="ARBA" id="ARBA00023033"/>
    </source>
</evidence>
<dbReference type="GO" id="GO:0005506">
    <property type="term" value="F:iron ion binding"/>
    <property type="evidence" value="ECO:0007669"/>
    <property type="project" value="InterPro"/>
</dbReference>
<dbReference type="InterPro" id="IPR050364">
    <property type="entry name" value="Cytochrome_P450_fung"/>
</dbReference>
<evidence type="ECO:0000256" key="1">
    <source>
        <dbReference type="ARBA" id="ARBA00001971"/>
    </source>
</evidence>
<organism evidence="11 12">
    <name type="scientific">Exophiala xenobiotica</name>
    <dbReference type="NCBI Taxonomy" id="348802"/>
    <lineage>
        <taxon>Eukaryota</taxon>
        <taxon>Fungi</taxon>
        <taxon>Dikarya</taxon>
        <taxon>Ascomycota</taxon>
        <taxon>Pezizomycotina</taxon>
        <taxon>Eurotiomycetes</taxon>
        <taxon>Chaetothyriomycetidae</taxon>
        <taxon>Chaetothyriales</taxon>
        <taxon>Herpotrichiellaceae</taxon>
        <taxon>Exophiala</taxon>
    </lineage>
</organism>